<protein>
    <recommendedName>
        <fullName evidence="3">histidine kinase</fullName>
        <ecNumber evidence="3">2.7.13.3</ecNumber>
    </recommendedName>
</protein>
<evidence type="ECO:0000256" key="11">
    <source>
        <dbReference type="PROSITE-ProRule" id="PRU00169"/>
    </source>
</evidence>
<dbReference type="InterPro" id="IPR036890">
    <property type="entry name" value="HATPase_C_sf"/>
</dbReference>
<feature type="domain" description="PAS" evidence="16">
    <location>
        <begin position="436"/>
        <end position="506"/>
    </location>
</feature>
<keyword evidence="5 11" id="KW-0597">Phosphoprotein</keyword>
<dbReference type="SUPFAM" id="SSF47226">
    <property type="entry name" value="Histidine-containing phosphotransfer domain, HPT domain"/>
    <property type="match status" value="1"/>
</dbReference>
<evidence type="ECO:0000256" key="10">
    <source>
        <dbReference type="ARBA" id="ARBA00023136"/>
    </source>
</evidence>
<feature type="transmembrane region" description="Helical" evidence="13">
    <location>
        <begin position="21"/>
        <end position="38"/>
    </location>
</feature>
<dbReference type="CDD" id="cd16922">
    <property type="entry name" value="HATPase_EvgS-ArcB-TorS-like"/>
    <property type="match status" value="1"/>
</dbReference>
<dbReference type="Pfam" id="PF00072">
    <property type="entry name" value="Response_reg"/>
    <property type="match status" value="1"/>
</dbReference>
<evidence type="ECO:0000313" key="19">
    <source>
        <dbReference type="Proteomes" id="UP001596977"/>
    </source>
</evidence>
<dbReference type="SMART" id="SM00448">
    <property type="entry name" value="REC"/>
    <property type="match status" value="1"/>
</dbReference>
<feature type="domain" description="PAC" evidence="17">
    <location>
        <begin position="510"/>
        <end position="563"/>
    </location>
</feature>
<gene>
    <name evidence="18" type="ORF">ACFQ1E_05335</name>
</gene>
<dbReference type="InterPro" id="IPR036097">
    <property type="entry name" value="HisK_dim/P_sf"/>
</dbReference>
<evidence type="ECO:0000256" key="3">
    <source>
        <dbReference type="ARBA" id="ARBA00012438"/>
    </source>
</evidence>
<feature type="transmembrane region" description="Helical" evidence="13">
    <location>
        <begin position="91"/>
        <end position="110"/>
    </location>
</feature>
<dbReference type="InterPro" id="IPR036641">
    <property type="entry name" value="HPT_dom_sf"/>
</dbReference>
<dbReference type="PANTHER" id="PTHR43047">
    <property type="entry name" value="TWO-COMPONENT HISTIDINE PROTEIN KINASE"/>
    <property type="match status" value="1"/>
</dbReference>
<reference evidence="19" key="1">
    <citation type="journal article" date="2019" name="Int. J. Syst. Evol. Microbiol.">
        <title>The Global Catalogue of Microorganisms (GCM) 10K type strain sequencing project: providing services to taxonomists for standard genome sequencing and annotation.</title>
        <authorList>
            <consortium name="The Broad Institute Genomics Platform"/>
            <consortium name="The Broad Institute Genome Sequencing Center for Infectious Disease"/>
            <person name="Wu L."/>
            <person name="Ma J."/>
        </authorList>
    </citation>
    <scope>NUCLEOTIDE SEQUENCE [LARGE SCALE GENOMIC DNA]</scope>
    <source>
        <strain evidence="19">CCUG 62982</strain>
    </source>
</reference>
<keyword evidence="7 13" id="KW-0812">Transmembrane</keyword>
<organism evidence="18 19">
    <name type="scientific">Sphingomonas canadensis</name>
    <dbReference type="NCBI Taxonomy" id="1219257"/>
    <lineage>
        <taxon>Bacteria</taxon>
        <taxon>Pseudomonadati</taxon>
        <taxon>Pseudomonadota</taxon>
        <taxon>Alphaproteobacteria</taxon>
        <taxon>Sphingomonadales</taxon>
        <taxon>Sphingomonadaceae</taxon>
        <taxon>Sphingomonas</taxon>
    </lineage>
</organism>
<evidence type="ECO:0000256" key="5">
    <source>
        <dbReference type="ARBA" id="ARBA00022553"/>
    </source>
</evidence>
<dbReference type="Pfam" id="PF00512">
    <property type="entry name" value="HisKA"/>
    <property type="match status" value="1"/>
</dbReference>
<dbReference type="CDD" id="cd00130">
    <property type="entry name" value="PAS"/>
    <property type="match status" value="2"/>
</dbReference>
<keyword evidence="6" id="KW-0808">Transferase</keyword>
<dbReference type="InterPro" id="IPR005467">
    <property type="entry name" value="His_kinase_dom"/>
</dbReference>
<dbReference type="InterPro" id="IPR004358">
    <property type="entry name" value="Sig_transdc_His_kin-like_C"/>
</dbReference>
<keyword evidence="8" id="KW-0418">Kinase</keyword>
<dbReference type="PROSITE" id="PS50113">
    <property type="entry name" value="PAC"/>
    <property type="match status" value="2"/>
</dbReference>
<dbReference type="PROSITE" id="PS50110">
    <property type="entry name" value="RESPONSE_REGULATORY"/>
    <property type="match status" value="1"/>
</dbReference>
<feature type="modified residue" description="4-aspartylphosphate" evidence="11">
    <location>
        <position position="878"/>
    </location>
</feature>
<dbReference type="SMART" id="SM00091">
    <property type="entry name" value="PAS"/>
    <property type="match status" value="2"/>
</dbReference>
<dbReference type="PROSITE" id="PS50112">
    <property type="entry name" value="PAS"/>
    <property type="match status" value="2"/>
</dbReference>
<sequence length="1074" mass="115203">MAEALSSRQGRTGMAGNIARCLVAAIVAAILAYLSAAMQRHESWIVPIWIPNGIVLAVLMLRRGEGKSSLLSAVFAGYLAANLLTGHSLSTGAGMAACNLIEILIASAIIRAGGMGAENEIGTTRGLTRFVIAAGIAAPAAAALLAVAILAAPGRAFAFDGWAAWALTDGLGNLIIAPIVLVTAEALRLRHRLSRQTVLEWVAVMVAGTAVTIAVFAQSQFPLLFLAAPFVLMAAFRLGVSGAAVATLVVTVVASVGTTLGNGPIQLVDGDAEARTFVLQTFVLATFVSALPVAVALRELSRTRVALAEGEQRMQFISNLSPAGIVLTDAAGDMTYASPSWLQLTGMKLNEVLGIGWARMLYGDRAPDALAEWRTLIGQGKPFQREFRFANRLGEAMWVMTYGSPEFDEHGQVTGFMLLILDITDRRRAERRLAEREHDLSLFASNVTDAVFRLDTKGRCLFVTPSVRQVLGYEVEEVLGQPVLQRFHPEDRPRIEEVFRRMAAGELERAVVTYRARHARRDAWIWMEANCQAVRDDAGTPREIVASLRDVTRRKEMEEELETERQRAENATQAKSRFLASMSHEIRTPMNGVLGFADLLLAGDLDPVQQERARIIAESGRMMMRILNEILDHSKIEAGQMSVADETVDLTHAIRRSVRLFESAARQKGIALDLELDASLPRWVRSDGLRLRQIVTNLVGNAVKFTQDGGVRVAARAEGIEGARLLVLEVHDSGVGIPADRLEAIFGEFVQADTGSARAQGGTGLGLAISRSLARLMGGSINVTSELGKGSCFILTLPLAETDAPADSQNVLDEGQPEGTLPARVLAAEDNEINQQLIAAVLKQLGIACEIAPDGRRAVAAVLAAEAQGRGYDLVLMDLQMPEMDGFEAVRLIRDAGIGGEQLPVVALTANAYQEDVQAALGAGMQDHLAKPIDAAMLVRVLRRWASIAPAAPAPSANPALAELRPQFRQRLEELRAATIAFGEDGGADARADFFSRCHQMAGNAALFGYAALGSIARVVERLLGEEDDPATAPAIALLLRHLGEAIASEDGEGAKPRRGRKRKGADGKDQAPA</sequence>
<feature type="domain" description="PAS" evidence="16">
    <location>
        <begin position="310"/>
        <end position="354"/>
    </location>
</feature>
<evidence type="ECO:0000259" key="14">
    <source>
        <dbReference type="PROSITE" id="PS50109"/>
    </source>
</evidence>
<evidence type="ECO:0000313" key="18">
    <source>
        <dbReference type="EMBL" id="MFD0945754.1"/>
    </source>
</evidence>
<comment type="subcellular location">
    <subcellularLocation>
        <location evidence="2">Cell membrane</location>
        <topology evidence="2">Multi-pass membrane protein</topology>
    </subcellularLocation>
</comment>
<feature type="transmembrane region" description="Helical" evidence="13">
    <location>
        <begin position="223"/>
        <end position="256"/>
    </location>
</feature>
<evidence type="ECO:0000256" key="1">
    <source>
        <dbReference type="ARBA" id="ARBA00000085"/>
    </source>
</evidence>
<evidence type="ECO:0000256" key="9">
    <source>
        <dbReference type="ARBA" id="ARBA00022989"/>
    </source>
</evidence>
<evidence type="ECO:0000256" key="4">
    <source>
        <dbReference type="ARBA" id="ARBA00022475"/>
    </source>
</evidence>
<feature type="compositionally biased region" description="Basic and acidic residues" evidence="12">
    <location>
        <begin position="1065"/>
        <end position="1074"/>
    </location>
</feature>
<dbReference type="InterPro" id="IPR003594">
    <property type="entry name" value="HATPase_dom"/>
</dbReference>
<dbReference type="Proteomes" id="UP001596977">
    <property type="component" value="Unassembled WGS sequence"/>
</dbReference>
<evidence type="ECO:0000259" key="17">
    <source>
        <dbReference type="PROSITE" id="PS50113"/>
    </source>
</evidence>
<feature type="region of interest" description="Disordered" evidence="12">
    <location>
        <begin position="1049"/>
        <end position="1074"/>
    </location>
</feature>
<keyword evidence="19" id="KW-1185">Reference proteome</keyword>
<dbReference type="NCBIfam" id="TIGR00229">
    <property type="entry name" value="sensory_box"/>
    <property type="match status" value="2"/>
</dbReference>
<evidence type="ECO:0000256" key="7">
    <source>
        <dbReference type="ARBA" id="ARBA00022692"/>
    </source>
</evidence>
<dbReference type="SMART" id="SM00387">
    <property type="entry name" value="HATPase_c"/>
    <property type="match status" value="1"/>
</dbReference>
<comment type="caution">
    <text evidence="18">The sequence shown here is derived from an EMBL/GenBank/DDBJ whole genome shotgun (WGS) entry which is preliminary data.</text>
</comment>
<dbReference type="InterPro" id="IPR003661">
    <property type="entry name" value="HisK_dim/P_dom"/>
</dbReference>
<accession>A0ABW3H352</accession>
<dbReference type="Pfam" id="PF08447">
    <property type="entry name" value="PAS_3"/>
    <property type="match status" value="2"/>
</dbReference>
<dbReference type="EMBL" id="JBHTJG010000002">
    <property type="protein sequence ID" value="MFD0945754.1"/>
    <property type="molecule type" value="Genomic_DNA"/>
</dbReference>
<dbReference type="InterPro" id="IPR000014">
    <property type="entry name" value="PAS"/>
</dbReference>
<dbReference type="Gene3D" id="3.40.50.2300">
    <property type="match status" value="1"/>
</dbReference>
<dbReference type="SUPFAM" id="SSF55874">
    <property type="entry name" value="ATPase domain of HSP90 chaperone/DNA topoisomerase II/histidine kinase"/>
    <property type="match status" value="1"/>
</dbReference>
<dbReference type="PROSITE" id="PS50109">
    <property type="entry name" value="HIS_KIN"/>
    <property type="match status" value="1"/>
</dbReference>
<dbReference type="InterPro" id="IPR013655">
    <property type="entry name" value="PAS_fold_3"/>
</dbReference>
<evidence type="ECO:0000256" key="6">
    <source>
        <dbReference type="ARBA" id="ARBA00022679"/>
    </source>
</evidence>
<dbReference type="SUPFAM" id="SSF55785">
    <property type="entry name" value="PYP-like sensor domain (PAS domain)"/>
    <property type="match status" value="2"/>
</dbReference>
<evidence type="ECO:0000256" key="12">
    <source>
        <dbReference type="SAM" id="MobiDB-lite"/>
    </source>
</evidence>
<feature type="domain" description="Histidine kinase" evidence="14">
    <location>
        <begin position="581"/>
        <end position="801"/>
    </location>
</feature>
<dbReference type="Pfam" id="PF02518">
    <property type="entry name" value="HATPase_c"/>
    <property type="match status" value="1"/>
</dbReference>
<evidence type="ECO:0000259" key="16">
    <source>
        <dbReference type="PROSITE" id="PS50112"/>
    </source>
</evidence>
<dbReference type="RefSeq" id="WP_264943440.1">
    <property type="nucleotide sequence ID" value="NZ_JAPDRA010000002.1"/>
</dbReference>
<feature type="transmembrane region" description="Helical" evidence="13">
    <location>
        <begin position="130"/>
        <end position="150"/>
    </location>
</feature>
<feature type="domain" description="PAC" evidence="17">
    <location>
        <begin position="383"/>
        <end position="435"/>
    </location>
</feature>
<dbReference type="SUPFAM" id="SSF47384">
    <property type="entry name" value="Homodimeric domain of signal transducing histidine kinase"/>
    <property type="match status" value="1"/>
</dbReference>
<dbReference type="SMART" id="SM00086">
    <property type="entry name" value="PAC"/>
    <property type="match status" value="2"/>
</dbReference>
<feature type="domain" description="Response regulatory" evidence="15">
    <location>
        <begin position="824"/>
        <end position="946"/>
    </location>
</feature>
<comment type="catalytic activity">
    <reaction evidence="1">
        <text>ATP + protein L-histidine = ADP + protein N-phospho-L-histidine.</text>
        <dbReference type="EC" id="2.7.13.3"/>
    </reaction>
</comment>
<dbReference type="Gene3D" id="3.30.450.20">
    <property type="entry name" value="PAS domain"/>
    <property type="match status" value="2"/>
</dbReference>
<keyword evidence="10 13" id="KW-0472">Membrane</keyword>
<name>A0ABW3H352_9SPHN</name>
<evidence type="ECO:0000256" key="2">
    <source>
        <dbReference type="ARBA" id="ARBA00004651"/>
    </source>
</evidence>
<dbReference type="Gene3D" id="3.30.565.10">
    <property type="entry name" value="Histidine kinase-like ATPase, C-terminal domain"/>
    <property type="match status" value="1"/>
</dbReference>
<dbReference type="InterPro" id="IPR001610">
    <property type="entry name" value="PAC"/>
</dbReference>
<dbReference type="Gene3D" id="1.10.287.130">
    <property type="match status" value="1"/>
</dbReference>
<dbReference type="InterPro" id="IPR011006">
    <property type="entry name" value="CheY-like_superfamily"/>
</dbReference>
<dbReference type="InterPro" id="IPR001789">
    <property type="entry name" value="Sig_transdc_resp-reg_receiver"/>
</dbReference>
<dbReference type="SMART" id="SM00388">
    <property type="entry name" value="HisKA"/>
    <property type="match status" value="1"/>
</dbReference>
<keyword evidence="9 13" id="KW-1133">Transmembrane helix</keyword>
<dbReference type="CDD" id="cd00082">
    <property type="entry name" value="HisKA"/>
    <property type="match status" value="1"/>
</dbReference>
<feature type="transmembrane region" description="Helical" evidence="13">
    <location>
        <begin position="44"/>
        <end position="61"/>
    </location>
</feature>
<feature type="transmembrane region" description="Helical" evidence="13">
    <location>
        <begin position="162"/>
        <end position="186"/>
    </location>
</feature>
<dbReference type="EC" id="2.7.13.3" evidence="3"/>
<feature type="transmembrane region" description="Helical" evidence="13">
    <location>
        <begin position="277"/>
        <end position="297"/>
    </location>
</feature>
<dbReference type="Pfam" id="PF05231">
    <property type="entry name" value="MASE1"/>
    <property type="match status" value="1"/>
</dbReference>
<dbReference type="InterPro" id="IPR000700">
    <property type="entry name" value="PAS-assoc_C"/>
</dbReference>
<dbReference type="SUPFAM" id="SSF52172">
    <property type="entry name" value="CheY-like"/>
    <property type="match status" value="1"/>
</dbReference>
<dbReference type="InterPro" id="IPR007895">
    <property type="entry name" value="MASE1"/>
</dbReference>
<evidence type="ECO:0000256" key="13">
    <source>
        <dbReference type="SAM" id="Phobius"/>
    </source>
</evidence>
<dbReference type="InterPro" id="IPR035965">
    <property type="entry name" value="PAS-like_dom_sf"/>
</dbReference>
<evidence type="ECO:0000256" key="8">
    <source>
        <dbReference type="ARBA" id="ARBA00022777"/>
    </source>
</evidence>
<dbReference type="CDD" id="cd17546">
    <property type="entry name" value="REC_hyHK_CKI1_RcsC-like"/>
    <property type="match status" value="1"/>
</dbReference>
<keyword evidence="4" id="KW-1003">Cell membrane</keyword>
<feature type="transmembrane region" description="Helical" evidence="13">
    <location>
        <begin position="198"/>
        <end position="217"/>
    </location>
</feature>
<dbReference type="PRINTS" id="PR00344">
    <property type="entry name" value="BCTRLSENSOR"/>
</dbReference>
<evidence type="ECO:0000259" key="15">
    <source>
        <dbReference type="PROSITE" id="PS50110"/>
    </source>
</evidence>
<proteinExistence type="predicted"/>